<organism evidence="2 3">
    <name type="scientific">Eragrostis curvula</name>
    <name type="common">weeping love grass</name>
    <dbReference type="NCBI Taxonomy" id="38414"/>
    <lineage>
        <taxon>Eukaryota</taxon>
        <taxon>Viridiplantae</taxon>
        <taxon>Streptophyta</taxon>
        <taxon>Embryophyta</taxon>
        <taxon>Tracheophyta</taxon>
        <taxon>Spermatophyta</taxon>
        <taxon>Magnoliopsida</taxon>
        <taxon>Liliopsida</taxon>
        <taxon>Poales</taxon>
        <taxon>Poaceae</taxon>
        <taxon>PACMAD clade</taxon>
        <taxon>Chloridoideae</taxon>
        <taxon>Eragrostideae</taxon>
        <taxon>Eragrostidinae</taxon>
        <taxon>Eragrostis</taxon>
    </lineage>
</organism>
<keyword evidence="3" id="KW-1185">Reference proteome</keyword>
<comment type="caution">
    <text evidence="2">The sequence shown here is derived from an EMBL/GenBank/DDBJ whole genome shotgun (WGS) entry which is preliminary data.</text>
</comment>
<dbReference type="OrthoDB" id="1751080at2759"/>
<evidence type="ECO:0000313" key="3">
    <source>
        <dbReference type="Proteomes" id="UP000324897"/>
    </source>
</evidence>
<feature type="region of interest" description="Disordered" evidence="1">
    <location>
        <begin position="1"/>
        <end position="79"/>
    </location>
</feature>
<evidence type="ECO:0000313" key="2">
    <source>
        <dbReference type="EMBL" id="TVU11136.1"/>
    </source>
</evidence>
<dbReference type="EMBL" id="RWGY01000039">
    <property type="protein sequence ID" value="TVU11136.1"/>
    <property type="molecule type" value="Genomic_DNA"/>
</dbReference>
<feature type="compositionally biased region" description="Basic and acidic residues" evidence="1">
    <location>
        <begin position="68"/>
        <end position="78"/>
    </location>
</feature>
<name>A0A5J9TI91_9POAL</name>
<gene>
    <name evidence="2" type="ORF">EJB05_44702</name>
</gene>
<reference evidence="2 3" key="1">
    <citation type="journal article" date="2019" name="Sci. Rep.">
        <title>A high-quality genome of Eragrostis curvula grass provides insights into Poaceae evolution and supports new strategies to enhance forage quality.</title>
        <authorList>
            <person name="Carballo J."/>
            <person name="Santos B.A.C.M."/>
            <person name="Zappacosta D."/>
            <person name="Garbus I."/>
            <person name="Selva J.P."/>
            <person name="Gallo C.A."/>
            <person name="Diaz A."/>
            <person name="Albertini E."/>
            <person name="Caccamo M."/>
            <person name="Echenique V."/>
        </authorList>
    </citation>
    <scope>NUCLEOTIDE SEQUENCE [LARGE SCALE GENOMIC DNA]</scope>
    <source>
        <strain evidence="3">cv. Victoria</strain>
        <tissue evidence="2">Leaf</tissue>
    </source>
</reference>
<feature type="compositionally biased region" description="Polar residues" evidence="1">
    <location>
        <begin position="1"/>
        <end position="22"/>
    </location>
</feature>
<dbReference type="AlphaFoldDB" id="A0A5J9TI91"/>
<accession>A0A5J9TI91</accession>
<proteinExistence type="predicted"/>
<dbReference type="Proteomes" id="UP000324897">
    <property type="component" value="Chromosome 3"/>
</dbReference>
<dbReference type="Gramene" id="TVU11136">
    <property type="protein sequence ID" value="TVU11136"/>
    <property type="gene ID" value="EJB05_44702"/>
</dbReference>
<evidence type="ECO:0000256" key="1">
    <source>
        <dbReference type="SAM" id="MobiDB-lite"/>
    </source>
</evidence>
<sequence length="275" mass="29673">MAAPSTTAASRKTAANQETCFSASPPRPGGIPVQSLCLIPSSPSSRRPATTDGGDVFVSRKKTNSPSDVRKGRPKGDDVNSGGLTLDSCFSVNNTVMFFLRSWVRRSSYRNVLSSFVGQKKQLLESIGFGGLLSMHKQPRISHCLAFWLLRNMDNASSSIVTRDGVKIHVKDADANLVLGLPHKLVKITLGLGKHANIRMECIEYLLLKDYCGKMSTKKKCNPGSQLVCLSAYVVRVAKEASVKVKHALSSGKKSVSLDLLAISRGLLNIVAVSQ</sequence>
<protein>
    <submittedName>
        <fullName evidence="2">Uncharacterized protein</fullName>
    </submittedName>
</protein>